<gene>
    <name evidence="3" type="ORF">DL240_14435</name>
</gene>
<feature type="compositionally biased region" description="Low complexity" evidence="1">
    <location>
        <begin position="363"/>
        <end position="372"/>
    </location>
</feature>
<keyword evidence="4" id="KW-1185">Reference proteome</keyword>
<evidence type="ECO:0000256" key="1">
    <source>
        <dbReference type="SAM" id="MobiDB-lite"/>
    </source>
</evidence>
<feature type="compositionally biased region" description="Basic and acidic residues" evidence="1">
    <location>
        <begin position="411"/>
        <end position="437"/>
    </location>
</feature>
<dbReference type="SUPFAM" id="SSF53098">
    <property type="entry name" value="Ribonuclease H-like"/>
    <property type="match status" value="1"/>
</dbReference>
<dbReference type="RefSeq" id="WP_111730609.1">
    <property type="nucleotide sequence ID" value="NZ_QHKO01000007.1"/>
</dbReference>
<feature type="region of interest" description="Disordered" evidence="1">
    <location>
        <begin position="335"/>
        <end position="380"/>
    </location>
</feature>
<dbReference type="Pfam" id="PF13482">
    <property type="entry name" value="RNase_H_2"/>
    <property type="match status" value="1"/>
</dbReference>
<accession>A0A328C3K4</accession>
<dbReference type="PANTHER" id="PTHR38462">
    <property type="entry name" value="EXONUCLEASE-LIKE PROTEIN"/>
    <property type="match status" value="1"/>
</dbReference>
<feature type="compositionally biased region" description="Gly residues" evidence="1">
    <location>
        <begin position="335"/>
        <end position="350"/>
    </location>
</feature>
<comment type="caution">
    <text evidence="3">The sequence shown here is derived from an EMBL/GenBank/DDBJ whole genome shotgun (WGS) entry which is preliminary data.</text>
</comment>
<dbReference type="InterPro" id="IPR038720">
    <property type="entry name" value="YprB_RNase_H-like_dom"/>
</dbReference>
<evidence type="ECO:0000313" key="3">
    <source>
        <dbReference type="EMBL" id="RAL20878.1"/>
    </source>
</evidence>
<dbReference type="EMBL" id="QHKO01000007">
    <property type="protein sequence ID" value="RAL20878.1"/>
    <property type="molecule type" value="Genomic_DNA"/>
</dbReference>
<dbReference type="Gene3D" id="3.30.420.10">
    <property type="entry name" value="Ribonuclease H-like superfamily/Ribonuclease H"/>
    <property type="match status" value="1"/>
</dbReference>
<name>A0A328C3K4_9DELT</name>
<dbReference type="InterPro" id="IPR036397">
    <property type="entry name" value="RNaseH_sf"/>
</dbReference>
<dbReference type="AlphaFoldDB" id="A0A328C3K4"/>
<proteinExistence type="predicted"/>
<dbReference type="GO" id="GO:0003676">
    <property type="term" value="F:nucleic acid binding"/>
    <property type="evidence" value="ECO:0007669"/>
    <property type="project" value="InterPro"/>
</dbReference>
<dbReference type="PANTHER" id="PTHR38462:SF1">
    <property type="entry name" value="YPRB RIBONUCLEASE H-LIKE DOMAIN-CONTAINING PROTEIN"/>
    <property type="match status" value="1"/>
</dbReference>
<dbReference type="Proteomes" id="UP000249169">
    <property type="component" value="Unassembled WGS sequence"/>
</dbReference>
<dbReference type="InterPro" id="IPR012337">
    <property type="entry name" value="RNaseH-like_sf"/>
</dbReference>
<protein>
    <recommendedName>
        <fullName evidence="2">YprB ribonuclease H-like domain-containing protein</fullName>
    </recommendedName>
</protein>
<feature type="compositionally biased region" description="Basic and acidic residues" evidence="1">
    <location>
        <begin position="1"/>
        <end position="20"/>
    </location>
</feature>
<reference evidence="3 4" key="1">
    <citation type="submission" date="2018-05" db="EMBL/GenBank/DDBJ databases">
        <title>Lujinxingia marina gen. nov. sp. nov., a new facultative anaerobic member of the class Deltaproteobacteria, and proposal of Lujinxingaceae fam. nov.</title>
        <authorList>
            <person name="Li C.-M."/>
        </authorList>
    </citation>
    <scope>NUCLEOTIDE SEQUENCE [LARGE SCALE GENOMIC DNA]</scope>
    <source>
        <strain evidence="3 4">B210</strain>
    </source>
</reference>
<evidence type="ECO:0000259" key="2">
    <source>
        <dbReference type="Pfam" id="PF13482"/>
    </source>
</evidence>
<feature type="compositionally biased region" description="Low complexity" evidence="1">
    <location>
        <begin position="69"/>
        <end position="80"/>
    </location>
</feature>
<feature type="region of interest" description="Disordered" evidence="1">
    <location>
        <begin position="1"/>
        <end position="105"/>
    </location>
</feature>
<organism evidence="3 4">
    <name type="scientific">Lujinxingia litoralis</name>
    <dbReference type="NCBI Taxonomy" id="2211119"/>
    <lineage>
        <taxon>Bacteria</taxon>
        <taxon>Deltaproteobacteria</taxon>
        <taxon>Bradymonadales</taxon>
        <taxon>Lujinxingiaceae</taxon>
        <taxon>Lujinxingia</taxon>
    </lineage>
</organism>
<feature type="compositionally biased region" description="Low complexity" evidence="1">
    <location>
        <begin position="88"/>
        <end position="98"/>
    </location>
</feature>
<dbReference type="OrthoDB" id="9790530at2"/>
<sequence length="520" mass="55540">MSKFGKRLERLHQAHQRGRESQSGPSGVFEAGAPGEGEVRQVKGGSSPDGGGFDDSGERAEGSSGSIVRKASPRGASRGGARTRHRSSGGARRSSSSSKITEKNWGQWGAENQGEFWLLREEVPPGEVHGRFEVGACREIDHRLISKVDPGCPGVRPEGLLYMDTETSGLGQGALAFCVGIGFWAGERFVVEQLLLDGSDAAGERAMLAYFANMLRERHLLVTFNGRRFDVPLLARRYARHQMSDPFGGRQHLDLLPTARRHFVGRKRYKLSSLEEDILDFHRVDDVPGREIPALWERFVAGEAVPKMGGMLEHNRHDIVSMAALLAAQIEAVGGGARPGSAGAPGGSVGAPGALGARGSGGSSAYESAPGGARERGGRIGEVAARLERSYRLRSSFSAPSDPPGSARPPASRERAGERARAERGVDRPRADERSEEAAPAAPAALRERVRALRAAARAMIDAGLFEQAAPALFELVALAPDDRFGLQTLARYYRQAGQDALAREIEARFRGGGGGGGQS</sequence>
<feature type="region of interest" description="Disordered" evidence="1">
    <location>
        <begin position="394"/>
        <end position="445"/>
    </location>
</feature>
<feature type="domain" description="YprB ribonuclease H-like" evidence="2">
    <location>
        <begin position="161"/>
        <end position="326"/>
    </location>
</feature>
<evidence type="ECO:0000313" key="4">
    <source>
        <dbReference type="Proteomes" id="UP000249169"/>
    </source>
</evidence>